<protein>
    <recommendedName>
        <fullName evidence="1">Polymerase nucleotidyl transferase domain-containing protein</fullName>
    </recommendedName>
</protein>
<name>A0A497E380_UNCAE</name>
<dbReference type="Proteomes" id="UP000279422">
    <property type="component" value="Unassembled WGS sequence"/>
</dbReference>
<comment type="caution">
    <text evidence="2">The sequence shown here is derived from an EMBL/GenBank/DDBJ whole genome shotgun (WGS) entry which is preliminary data.</text>
</comment>
<accession>A0A497E380</accession>
<dbReference type="CDD" id="cd05403">
    <property type="entry name" value="NT_KNTase_like"/>
    <property type="match status" value="1"/>
</dbReference>
<proteinExistence type="predicted"/>
<dbReference type="InterPro" id="IPR052548">
    <property type="entry name" value="Type_VII_TA_antitoxin"/>
</dbReference>
<dbReference type="Pfam" id="PF01909">
    <property type="entry name" value="NTP_transf_2"/>
    <property type="match status" value="1"/>
</dbReference>
<feature type="domain" description="Polymerase nucleotidyl transferase" evidence="1">
    <location>
        <begin position="22"/>
        <end position="95"/>
    </location>
</feature>
<dbReference type="PANTHER" id="PTHR33933">
    <property type="entry name" value="NUCLEOTIDYLTRANSFERASE"/>
    <property type="match status" value="1"/>
</dbReference>
<gene>
    <name evidence="2" type="ORF">DRJ00_06330</name>
</gene>
<dbReference type="GO" id="GO:0016779">
    <property type="term" value="F:nucleotidyltransferase activity"/>
    <property type="evidence" value="ECO:0007669"/>
    <property type="project" value="InterPro"/>
</dbReference>
<dbReference type="InterPro" id="IPR043519">
    <property type="entry name" value="NT_sf"/>
</dbReference>
<dbReference type="PANTHER" id="PTHR33933:SF1">
    <property type="entry name" value="PROTEIN ADENYLYLTRANSFERASE MNTA-RELATED"/>
    <property type="match status" value="1"/>
</dbReference>
<dbReference type="EMBL" id="QMPZ01000099">
    <property type="protein sequence ID" value="RLE08405.1"/>
    <property type="molecule type" value="Genomic_DNA"/>
</dbReference>
<dbReference type="Gene3D" id="3.30.460.10">
    <property type="entry name" value="Beta Polymerase, domain 2"/>
    <property type="match status" value="1"/>
</dbReference>
<dbReference type="AlphaFoldDB" id="A0A497E380"/>
<organism evidence="2 3">
    <name type="scientific">Aerophobetes bacterium</name>
    <dbReference type="NCBI Taxonomy" id="2030807"/>
    <lineage>
        <taxon>Bacteria</taxon>
        <taxon>Candidatus Aerophobota</taxon>
    </lineage>
</organism>
<dbReference type="SUPFAM" id="SSF81301">
    <property type="entry name" value="Nucleotidyltransferase"/>
    <property type="match status" value="1"/>
</dbReference>
<dbReference type="InterPro" id="IPR002934">
    <property type="entry name" value="Polymerase_NTP_transf_dom"/>
</dbReference>
<sequence>MKKKNAISKYLTPNELKALDTLVAKINKMWRGAKFKLFGSKVTGRFDEESDIDVLVLLPCKVTREIENRIVDMVFYINLQFGANISALIFSDEEWNNSPVSVLPIHYFIEKEGISL</sequence>
<evidence type="ECO:0000259" key="1">
    <source>
        <dbReference type="Pfam" id="PF01909"/>
    </source>
</evidence>
<reference evidence="2 3" key="1">
    <citation type="submission" date="2018-06" db="EMBL/GenBank/DDBJ databases">
        <title>Extensive metabolic versatility and redundancy in microbially diverse, dynamic hydrothermal sediments.</title>
        <authorList>
            <person name="Dombrowski N."/>
            <person name="Teske A."/>
            <person name="Baker B.J."/>
        </authorList>
    </citation>
    <scope>NUCLEOTIDE SEQUENCE [LARGE SCALE GENOMIC DNA]</scope>
    <source>
        <strain evidence="2">B47_G16</strain>
    </source>
</reference>
<evidence type="ECO:0000313" key="2">
    <source>
        <dbReference type="EMBL" id="RLE08405.1"/>
    </source>
</evidence>
<evidence type="ECO:0000313" key="3">
    <source>
        <dbReference type="Proteomes" id="UP000279422"/>
    </source>
</evidence>